<protein>
    <recommendedName>
        <fullName evidence="3">PIN domain-containing protein</fullName>
    </recommendedName>
</protein>
<keyword evidence="2" id="KW-1185">Reference proteome</keyword>
<dbReference type="SUPFAM" id="SSF88723">
    <property type="entry name" value="PIN domain-like"/>
    <property type="match status" value="1"/>
</dbReference>
<dbReference type="Proteomes" id="UP000326202">
    <property type="component" value="Chromosome"/>
</dbReference>
<sequence length="156" mass="16714">MAADRFSLDAGILFCAIDRAAGEKHRIAARLVTKALDGDCILSLQAVTEFFAAVTRKEKMALSDAAQLVRDWISIFPVVSPTATTLDAALALVTAGRAELAQATQIACLEANECHLLLSEDFDGKARMGQVEIVNPFARDLPAPLAFLLAEPNDDD</sequence>
<reference evidence="1 2" key="1">
    <citation type="submission" date="2019-08" db="EMBL/GenBank/DDBJ databases">
        <title>Hyperibacter terrae gen. nov., sp. nov. and Hyperibacter viscosus sp. nov., two new members in the family Rhodospirillaceae isolated from the rhizosphere of Hypericum perforatum.</title>
        <authorList>
            <person name="Noviana Z."/>
        </authorList>
    </citation>
    <scope>NUCLEOTIDE SEQUENCE [LARGE SCALE GENOMIC DNA]</scope>
    <source>
        <strain evidence="1 2">R5913</strain>
    </source>
</reference>
<proteinExistence type="predicted"/>
<evidence type="ECO:0000313" key="2">
    <source>
        <dbReference type="Proteomes" id="UP000326202"/>
    </source>
</evidence>
<dbReference type="InterPro" id="IPR029060">
    <property type="entry name" value="PIN-like_dom_sf"/>
</dbReference>
<evidence type="ECO:0000313" key="1">
    <source>
        <dbReference type="EMBL" id="QEX19794.1"/>
    </source>
</evidence>
<organism evidence="1 2">
    <name type="scientific">Hypericibacter terrae</name>
    <dbReference type="NCBI Taxonomy" id="2602015"/>
    <lineage>
        <taxon>Bacteria</taxon>
        <taxon>Pseudomonadati</taxon>
        <taxon>Pseudomonadota</taxon>
        <taxon>Alphaproteobacteria</taxon>
        <taxon>Rhodospirillales</taxon>
        <taxon>Dongiaceae</taxon>
        <taxon>Hypericibacter</taxon>
    </lineage>
</organism>
<name>A0A5J6MQV4_9PROT</name>
<accession>A0A5J6MQV4</accession>
<dbReference type="AlphaFoldDB" id="A0A5J6MQV4"/>
<evidence type="ECO:0008006" key="3">
    <source>
        <dbReference type="Google" id="ProtNLM"/>
    </source>
</evidence>
<dbReference type="RefSeq" id="WP_151179826.1">
    <property type="nucleotide sequence ID" value="NZ_CP042906.1"/>
</dbReference>
<dbReference type="OrthoDB" id="163436at2"/>
<gene>
    <name evidence="1" type="ORF">FRZ44_51090</name>
</gene>
<dbReference type="KEGG" id="htq:FRZ44_51090"/>
<dbReference type="EMBL" id="CP042906">
    <property type="protein sequence ID" value="QEX19794.1"/>
    <property type="molecule type" value="Genomic_DNA"/>
</dbReference>